<evidence type="ECO:0000313" key="2">
    <source>
        <dbReference type="Proteomes" id="UP001241748"/>
    </source>
</evidence>
<accession>A0ABV4YT45</accession>
<proteinExistence type="predicted"/>
<protein>
    <submittedName>
        <fullName evidence="1">Histidine phosphatase family protein</fullName>
        <ecNumber evidence="1">3.1.3.-</ecNumber>
    </submittedName>
</protein>
<dbReference type="Pfam" id="PF00300">
    <property type="entry name" value="His_Phos_1"/>
    <property type="match status" value="1"/>
</dbReference>
<dbReference type="Gene3D" id="3.40.50.1240">
    <property type="entry name" value="Phosphoglycerate mutase-like"/>
    <property type="match status" value="1"/>
</dbReference>
<comment type="caution">
    <text evidence="1">The sequence shown here is derived from an EMBL/GenBank/DDBJ whole genome shotgun (WGS) entry which is preliminary data.</text>
</comment>
<keyword evidence="1" id="KW-0378">Hydrolase</keyword>
<dbReference type="CDD" id="cd07067">
    <property type="entry name" value="HP_PGM_like"/>
    <property type="match status" value="1"/>
</dbReference>
<dbReference type="SUPFAM" id="SSF53254">
    <property type="entry name" value="Phosphoglycerate mutase-like"/>
    <property type="match status" value="1"/>
</dbReference>
<dbReference type="RefSeq" id="WP_374978341.1">
    <property type="nucleotide sequence ID" value="NZ_JAROBZ020000001.1"/>
</dbReference>
<dbReference type="GO" id="GO:0016787">
    <property type="term" value="F:hydrolase activity"/>
    <property type="evidence" value="ECO:0007669"/>
    <property type="project" value="UniProtKB-KW"/>
</dbReference>
<dbReference type="PANTHER" id="PTHR48100">
    <property type="entry name" value="BROAD-SPECIFICITY PHOSPHATASE YOR283W-RELATED"/>
    <property type="match status" value="1"/>
</dbReference>
<dbReference type="InterPro" id="IPR013078">
    <property type="entry name" value="His_Pase_superF_clade-1"/>
</dbReference>
<dbReference type="Proteomes" id="UP001241748">
    <property type="component" value="Unassembled WGS sequence"/>
</dbReference>
<dbReference type="EC" id="3.1.3.-" evidence="1"/>
<gene>
    <name evidence="1" type="ORF">P5G62_013025</name>
</gene>
<dbReference type="PANTHER" id="PTHR48100:SF1">
    <property type="entry name" value="HISTIDINE PHOSPHATASE FAMILY PROTEIN-RELATED"/>
    <property type="match status" value="1"/>
</dbReference>
<reference evidence="1 2" key="1">
    <citation type="submission" date="2024-05" db="EMBL/GenBank/DDBJ databases">
        <authorList>
            <person name="Venkateswaran K."/>
        </authorList>
    </citation>
    <scope>NUCLEOTIDE SEQUENCE [LARGE SCALE GENOMIC DNA]</scope>
    <source>
        <strain evidence="1 2">179-C4-2-HS</strain>
    </source>
</reference>
<sequence>MDDTVVVALFRHGLTEENKRKAYLGWNDSPLCSESKKIWTNNRYDRYFSSDLSRCINTANILFPTNDLYLLSHLREMNFGKWEGKTYEDLKEVPLYQRWLSDPISYSPPEGESFAEFTRRVSIGWEKITEDIFSHNIQRCAIITHGGVIRYLLSEFAPQHRDFWSWQVPHHHGYELVFTKEALGRRERCTLLREVPLTAKELG</sequence>
<keyword evidence="2" id="KW-1185">Reference proteome</keyword>
<evidence type="ECO:0000313" key="1">
    <source>
        <dbReference type="EMBL" id="MFB3168032.1"/>
    </source>
</evidence>
<dbReference type="EMBL" id="JAROBZ020000001">
    <property type="protein sequence ID" value="MFB3168032.1"/>
    <property type="molecule type" value="Genomic_DNA"/>
</dbReference>
<name>A0ABV4YT45_9BACI</name>
<dbReference type="InterPro" id="IPR050275">
    <property type="entry name" value="PGM_Phosphatase"/>
</dbReference>
<organism evidence="1 2">
    <name type="scientific">Neobacillus driksii</name>
    <dbReference type="NCBI Taxonomy" id="3035913"/>
    <lineage>
        <taxon>Bacteria</taxon>
        <taxon>Bacillati</taxon>
        <taxon>Bacillota</taxon>
        <taxon>Bacilli</taxon>
        <taxon>Bacillales</taxon>
        <taxon>Bacillaceae</taxon>
        <taxon>Neobacillus</taxon>
    </lineage>
</organism>
<dbReference type="SMART" id="SM00855">
    <property type="entry name" value="PGAM"/>
    <property type="match status" value="1"/>
</dbReference>
<dbReference type="InterPro" id="IPR029033">
    <property type="entry name" value="His_PPase_superfam"/>
</dbReference>